<protein>
    <submittedName>
        <fullName evidence="2">Uncharacterized protein</fullName>
    </submittedName>
</protein>
<keyword evidence="3" id="KW-1185">Reference proteome</keyword>
<feature type="compositionally biased region" description="Basic and acidic residues" evidence="1">
    <location>
        <begin position="8"/>
        <end position="20"/>
    </location>
</feature>
<dbReference type="AlphaFoldDB" id="A0AAV7TRY9"/>
<sequence length="88" mass="10096">MTQHAPKTHRDNKPPKPPEIEKTVLRIAEETEAAKIVLTRTEVLKAGWRRQIQPRVEFFKGVHTWVQLSCSPSSPMKSLGSCKYSFYS</sequence>
<evidence type="ECO:0000313" key="2">
    <source>
        <dbReference type="EMBL" id="KAJ1179362.1"/>
    </source>
</evidence>
<evidence type="ECO:0000256" key="1">
    <source>
        <dbReference type="SAM" id="MobiDB-lite"/>
    </source>
</evidence>
<gene>
    <name evidence="2" type="ORF">NDU88_004596</name>
</gene>
<feature type="region of interest" description="Disordered" evidence="1">
    <location>
        <begin position="1"/>
        <end position="20"/>
    </location>
</feature>
<dbReference type="Proteomes" id="UP001066276">
    <property type="component" value="Chromosome 3_2"/>
</dbReference>
<comment type="caution">
    <text evidence="2">The sequence shown here is derived from an EMBL/GenBank/DDBJ whole genome shotgun (WGS) entry which is preliminary data.</text>
</comment>
<name>A0AAV7TRY9_PLEWA</name>
<reference evidence="2" key="1">
    <citation type="journal article" date="2022" name="bioRxiv">
        <title>Sequencing and chromosome-scale assembly of the giantPleurodeles waltlgenome.</title>
        <authorList>
            <person name="Brown T."/>
            <person name="Elewa A."/>
            <person name="Iarovenko S."/>
            <person name="Subramanian E."/>
            <person name="Araus A.J."/>
            <person name="Petzold A."/>
            <person name="Susuki M."/>
            <person name="Suzuki K.-i.T."/>
            <person name="Hayashi T."/>
            <person name="Toyoda A."/>
            <person name="Oliveira C."/>
            <person name="Osipova E."/>
            <person name="Leigh N.D."/>
            <person name="Simon A."/>
            <person name="Yun M.H."/>
        </authorList>
    </citation>
    <scope>NUCLEOTIDE SEQUENCE</scope>
    <source>
        <strain evidence="2">20211129_DDA</strain>
        <tissue evidence="2">Liver</tissue>
    </source>
</reference>
<organism evidence="2 3">
    <name type="scientific">Pleurodeles waltl</name>
    <name type="common">Iberian ribbed newt</name>
    <dbReference type="NCBI Taxonomy" id="8319"/>
    <lineage>
        <taxon>Eukaryota</taxon>
        <taxon>Metazoa</taxon>
        <taxon>Chordata</taxon>
        <taxon>Craniata</taxon>
        <taxon>Vertebrata</taxon>
        <taxon>Euteleostomi</taxon>
        <taxon>Amphibia</taxon>
        <taxon>Batrachia</taxon>
        <taxon>Caudata</taxon>
        <taxon>Salamandroidea</taxon>
        <taxon>Salamandridae</taxon>
        <taxon>Pleurodelinae</taxon>
        <taxon>Pleurodeles</taxon>
    </lineage>
</organism>
<evidence type="ECO:0000313" key="3">
    <source>
        <dbReference type="Proteomes" id="UP001066276"/>
    </source>
</evidence>
<dbReference type="EMBL" id="JANPWB010000006">
    <property type="protein sequence ID" value="KAJ1179362.1"/>
    <property type="molecule type" value="Genomic_DNA"/>
</dbReference>
<accession>A0AAV7TRY9</accession>
<proteinExistence type="predicted"/>